<reference evidence="3" key="1">
    <citation type="journal article" date="2019" name="Int. J. Syst. Evol. Microbiol.">
        <title>The Global Catalogue of Microorganisms (GCM) 10K type strain sequencing project: providing services to taxonomists for standard genome sequencing and annotation.</title>
        <authorList>
            <consortium name="The Broad Institute Genomics Platform"/>
            <consortium name="The Broad Institute Genome Sequencing Center for Infectious Disease"/>
            <person name="Wu L."/>
            <person name="Ma J."/>
        </authorList>
    </citation>
    <scope>NUCLEOTIDE SEQUENCE [LARGE SCALE GENOMIC DNA]</scope>
    <source>
        <strain evidence="3">CGMCC 1.16275</strain>
    </source>
</reference>
<comment type="caution">
    <text evidence="2">The sequence shown here is derived from an EMBL/GenBank/DDBJ whole genome shotgun (WGS) entry which is preliminary data.</text>
</comment>
<keyword evidence="1" id="KW-1133">Transmembrane helix</keyword>
<sequence>MGRVFISQEIAVLIAFLPALLGIAILLATVNSANPSTSIIGGMLIGGSLVPFLSFKQYISEVNRKYGRQNHAFAVFLWLANALGGNFKLKITYIFHFSCIALFLLSLLYDPMKEYVIGICFFSSVFTPLIYLHSLSVARAQSPTHMVFPLLGGGSCVYDGRGRESVPGLNLLGGTLLPLLIVIHSASGIFIALWLSGKLENTNTAQAVILTSCLLPVYYLKTIERFLKTTGLWCDEG</sequence>
<protein>
    <submittedName>
        <fullName evidence="2">Uncharacterized protein</fullName>
    </submittedName>
</protein>
<accession>A0ABW2KRJ6</accession>
<dbReference type="Proteomes" id="UP001596456">
    <property type="component" value="Unassembled WGS sequence"/>
</dbReference>
<proteinExistence type="predicted"/>
<evidence type="ECO:0000313" key="2">
    <source>
        <dbReference type="EMBL" id="MFC7332624.1"/>
    </source>
</evidence>
<feature type="transmembrane region" description="Helical" evidence="1">
    <location>
        <begin position="12"/>
        <end position="30"/>
    </location>
</feature>
<feature type="transmembrane region" description="Helical" evidence="1">
    <location>
        <begin position="171"/>
        <end position="197"/>
    </location>
</feature>
<gene>
    <name evidence="2" type="ORF">ACFQPS_05575</name>
</gene>
<keyword evidence="3" id="KW-1185">Reference proteome</keyword>
<feature type="transmembrane region" description="Helical" evidence="1">
    <location>
        <begin position="36"/>
        <end position="55"/>
    </location>
</feature>
<feature type="transmembrane region" description="Helical" evidence="1">
    <location>
        <begin position="203"/>
        <end position="220"/>
    </location>
</feature>
<name>A0ABW2KRJ6_9PROT</name>
<keyword evidence="1" id="KW-0812">Transmembrane</keyword>
<keyword evidence="1" id="KW-0472">Membrane</keyword>
<evidence type="ECO:0000313" key="3">
    <source>
        <dbReference type="Proteomes" id="UP001596456"/>
    </source>
</evidence>
<dbReference type="EMBL" id="JBHTCM010000006">
    <property type="protein sequence ID" value="MFC7332624.1"/>
    <property type="molecule type" value="Genomic_DNA"/>
</dbReference>
<dbReference type="RefSeq" id="WP_377357144.1">
    <property type="nucleotide sequence ID" value="NZ_JBHTCM010000006.1"/>
</dbReference>
<feature type="transmembrane region" description="Helical" evidence="1">
    <location>
        <begin position="115"/>
        <end position="132"/>
    </location>
</feature>
<organism evidence="2 3">
    <name type="scientific">Rhodocista pekingensis</name>
    <dbReference type="NCBI Taxonomy" id="201185"/>
    <lineage>
        <taxon>Bacteria</taxon>
        <taxon>Pseudomonadati</taxon>
        <taxon>Pseudomonadota</taxon>
        <taxon>Alphaproteobacteria</taxon>
        <taxon>Rhodospirillales</taxon>
        <taxon>Azospirillaceae</taxon>
        <taxon>Rhodocista</taxon>
    </lineage>
</organism>
<evidence type="ECO:0000256" key="1">
    <source>
        <dbReference type="SAM" id="Phobius"/>
    </source>
</evidence>